<evidence type="ECO:0000256" key="2">
    <source>
        <dbReference type="ARBA" id="ARBA00022692"/>
    </source>
</evidence>
<feature type="transmembrane region" description="Helical" evidence="5">
    <location>
        <begin position="182"/>
        <end position="203"/>
    </location>
</feature>
<evidence type="ECO:0000259" key="6">
    <source>
        <dbReference type="PROSITE" id="PS50262"/>
    </source>
</evidence>
<gene>
    <name evidence="7" type="ORF">CAMP_LOCUS15116</name>
</gene>
<dbReference type="PROSITE" id="PS50262">
    <property type="entry name" value="G_PROTEIN_RECEP_F1_2"/>
    <property type="match status" value="1"/>
</dbReference>
<evidence type="ECO:0000256" key="4">
    <source>
        <dbReference type="ARBA" id="ARBA00023136"/>
    </source>
</evidence>
<keyword evidence="8" id="KW-1185">Reference proteome</keyword>
<dbReference type="PANTHER" id="PTHR24224">
    <property type="entry name" value="CARDIOACCELERATORY PEPTIDE RECEPTOR-RELATED"/>
    <property type="match status" value="1"/>
</dbReference>
<dbReference type="Proteomes" id="UP001152747">
    <property type="component" value="Unassembled WGS sequence"/>
</dbReference>
<feature type="transmembrane region" description="Helical" evidence="5">
    <location>
        <begin position="14"/>
        <end position="35"/>
    </location>
</feature>
<evidence type="ECO:0000313" key="7">
    <source>
        <dbReference type="EMBL" id="CAI5452479.1"/>
    </source>
</evidence>
<dbReference type="GO" id="GO:0016020">
    <property type="term" value="C:membrane"/>
    <property type="evidence" value="ECO:0007669"/>
    <property type="project" value="UniProtKB-SubCell"/>
</dbReference>
<dbReference type="PANTHER" id="PTHR24224:SF17">
    <property type="entry name" value="G-PROTEIN COUPLED RECEPTORS FAMILY 1 PROFILE DOMAIN-CONTAINING PROTEIN"/>
    <property type="match status" value="1"/>
</dbReference>
<feature type="transmembrane region" description="Helical" evidence="5">
    <location>
        <begin position="47"/>
        <end position="69"/>
    </location>
</feature>
<feature type="transmembrane region" description="Helical" evidence="5">
    <location>
        <begin position="89"/>
        <end position="114"/>
    </location>
</feature>
<feature type="transmembrane region" description="Helical" evidence="5">
    <location>
        <begin position="224"/>
        <end position="247"/>
    </location>
</feature>
<dbReference type="FunFam" id="1.20.1070.10:FF:000430">
    <property type="entry name" value="Serpentine Receptor, class V"/>
    <property type="match status" value="1"/>
</dbReference>
<comment type="caution">
    <text evidence="7">The sequence shown here is derived from an EMBL/GenBank/DDBJ whole genome shotgun (WGS) entry which is preliminary data.</text>
</comment>
<dbReference type="InterPro" id="IPR052665">
    <property type="entry name" value="Neuropeptide-GPCR"/>
</dbReference>
<keyword evidence="4 5" id="KW-0472">Membrane</keyword>
<dbReference type="SUPFAM" id="SSF81321">
    <property type="entry name" value="Family A G protein-coupled receptor-like"/>
    <property type="match status" value="1"/>
</dbReference>
<dbReference type="AlphaFoldDB" id="A0A9P1IWT6"/>
<evidence type="ECO:0000256" key="1">
    <source>
        <dbReference type="ARBA" id="ARBA00004370"/>
    </source>
</evidence>
<dbReference type="Pfam" id="PF10323">
    <property type="entry name" value="7TM_GPCR_Srv"/>
    <property type="match status" value="1"/>
</dbReference>
<dbReference type="Gene3D" id="1.20.1070.10">
    <property type="entry name" value="Rhodopsin 7-helix transmembrane proteins"/>
    <property type="match status" value="1"/>
</dbReference>
<proteinExistence type="predicted"/>
<dbReference type="InterPro" id="IPR019426">
    <property type="entry name" value="7TM_GPCR_serpentine_rcpt_Srv"/>
</dbReference>
<name>A0A9P1IWT6_9PELO</name>
<comment type="subcellular location">
    <subcellularLocation>
        <location evidence="1">Membrane</location>
    </subcellularLocation>
</comment>
<evidence type="ECO:0000256" key="5">
    <source>
        <dbReference type="SAM" id="Phobius"/>
    </source>
</evidence>
<dbReference type="InterPro" id="IPR017452">
    <property type="entry name" value="GPCR_Rhodpsn_7TM"/>
</dbReference>
<reference evidence="7" key="1">
    <citation type="submission" date="2022-11" db="EMBL/GenBank/DDBJ databases">
        <authorList>
            <person name="Kikuchi T."/>
        </authorList>
    </citation>
    <scope>NUCLEOTIDE SEQUENCE</scope>
    <source>
        <strain evidence="7">PS1010</strain>
    </source>
</reference>
<evidence type="ECO:0000256" key="3">
    <source>
        <dbReference type="ARBA" id="ARBA00022989"/>
    </source>
</evidence>
<feature type="domain" description="G-protein coupled receptors family 1 profile" evidence="6">
    <location>
        <begin position="26"/>
        <end position="283"/>
    </location>
</feature>
<sequence>MITEYLYAVRWPTYIWYGMSIISVPIYLIVVICLVKLRRVQKNYNTTFYTLLLQHSIADLFTMFFYFVLMSLREVQIIRQFYFDYQEYYIAPATYTTTYLFIYIRCFGIILLTFQRFVIITASSSDFAHAIQEASTWKIVLVYWSVPCLVSLVALKHIEIRFDSPIEMNLIIDKSTIMKNTVMGLCVTSFTFFTCTAVYILIAHSIRKKLSSSPNSRSLRRETLVALQIFILLVAFFGVFLYCGFLNYFSMNREEFGYGPVYFMRSIYPVASGMLSYVNPFCILFLNKEFSTQVRRMITCKELVVTKTSTTLSIANRGLTNVATY</sequence>
<dbReference type="EMBL" id="CANHGI010000005">
    <property type="protein sequence ID" value="CAI5452479.1"/>
    <property type="molecule type" value="Genomic_DNA"/>
</dbReference>
<evidence type="ECO:0000313" key="8">
    <source>
        <dbReference type="Proteomes" id="UP001152747"/>
    </source>
</evidence>
<accession>A0A9P1IWT6</accession>
<keyword evidence="2 5" id="KW-0812">Transmembrane</keyword>
<keyword evidence="3 5" id="KW-1133">Transmembrane helix</keyword>
<organism evidence="7 8">
    <name type="scientific">Caenorhabditis angaria</name>
    <dbReference type="NCBI Taxonomy" id="860376"/>
    <lineage>
        <taxon>Eukaryota</taxon>
        <taxon>Metazoa</taxon>
        <taxon>Ecdysozoa</taxon>
        <taxon>Nematoda</taxon>
        <taxon>Chromadorea</taxon>
        <taxon>Rhabditida</taxon>
        <taxon>Rhabditina</taxon>
        <taxon>Rhabditomorpha</taxon>
        <taxon>Rhabditoidea</taxon>
        <taxon>Rhabditidae</taxon>
        <taxon>Peloderinae</taxon>
        <taxon>Caenorhabditis</taxon>
    </lineage>
</organism>
<protein>
    <recommendedName>
        <fullName evidence="6">G-protein coupled receptors family 1 profile domain-containing protein</fullName>
    </recommendedName>
</protein>
<feature type="transmembrane region" description="Helical" evidence="5">
    <location>
        <begin position="135"/>
        <end position="155"/>
    </location>
</feature>
<feature type="transmembrane region" description="Helical" evidence="5">
    <location>
        <begin position="267"/>
        <end position="287"/>
    </location>
</feature>